<reference evidence="1" key="1">
    <citation type="submission" date="2014-09" db="EMBL/GenBank/DDBJ databases">
        <authorList>
            <person name="Magalhaes I.L.F."/>
            <person name="Oliveira U."/>
            <person name="Santos F.R."/>
            <person name="Vidigal T.H.D.A."/>
            <person name="Brescovit A.D."/>
            <person name="Santos A.J."/>
        </authorList>
    </citation>
    <scope>NUCLEOTIDE SEQUENCE</scope>
    <source>
        <tissue evidence="1">Shoot tissue taken approximately 20 cm above the soil surface</tissue>
    </source>
</reference>
<proteinExistence type="predicted"/>
<dbReference type="EMBL" id="GBRH01196624">
    <property type="protein sequence ID" value="JAE01272.1"/>
    <property type="molecule type" value="Transcribed_RNA"/>
</dbReference>
<protein>
    <submittedName>
        <fullName evidence="1">Uncharacterized protein</fullName>
    </submittedName>
</protein>
<organism evidence="1">
    <name type="scientific">Arundo donax</name>
    <name type="common">Giant reed</name>
    <name type="synonym">Donax arundinaceus</name>
    <dbReference type="NCBI Taxonomy" id="35708"/>
    <lineage>
        <taxon>Eukaryota</taxon>
        <taxon>Viridiplantae</taxon>
        <taxon>Streptophyta</taxon>
        <taxon>Embryophyta</taxon>
        <taxon>Tracheophyta</taxon>
        <taxon>Spermatophyta</taxon>
        <taxon>Magnoliopsida</taxon>
        <taxon>Liliopsida</taxon>
        <taxon>Poales</taxon>
        <taxon>Poaceae</taxon>
        <taxon>PACMAD clade</taxon>
        <taxon>Arundinoideae</taxon>
        <taxon>Arundineae</taxon>
        <taxon>Arundo</taxon>
    </lineage>
</organism>
<reference evidence="1" key="2">
    <citation type="journal article" date="2015" name="Data Brief">
        <title>Shoot transcriptome of the giant reed, Arundo donax.</title>
        <authorList>
            <person name="Barrero R.A."/>
            <person name="Guerrero F.D."/>
            <person name="Moolhuijzen P."/>
            <person name="Goolsby J.A."/>
            <person name="Tidwell J."/>
            <person name="Bellgard S.E."/>
            <person name="Bellgard M.I."/>
        </authorList>
    </citation>
    <scope>NUCLEOTIDE SEQUENCE</scope>
    <source>
        <tissue evidence="1">Shoot tissue taken approximately 20 cm above the soil surface</tissue>
    </source>
</reference>
<name>A0A0A9EMC9_ARUDO</name>
<accession>A0A0A9EMC9</accession>
<evidence type="ECO:0000313" key="1">
    <source>
        <dbReference type="EMBL" id="JAE01272.1"/>
    </source>
</evidence>
<dbReference type="AlphaFoldDB" id="A0A0A9EMC9"/>
<sequence>MLGCSPYQVSQLQRQKSGSLFHSSKSQRLVAYTSKSGKAEQKQELKTHCKWLAQVQQKLSSHFKRDHKQNHKIRTCR</sequence>